<accession>F9W360</accession>
<dbReference type="PANTHER" id="PTHR23389:SF3">
    <property type="entry name" value="CHROMOSOME TRANSMISSION FIDELITY PROTEIN 18 HOMOLOG"/>
    <property type="match status" value="1"/>
</dbReference>
<dbReference type="Gene3D" id="1.10.8.60">
    <property type="match status" value="1"/>
</dbReference>
<organism evidence="6 7">
    <name type="scientific">Trypanosoma congolense (strain IL3000)</name>
    <dbReference type="NCBI Taxonomy" id="1068625"/>
    <lineage>
        <taxon>Eukaryota</taxon>
        <taxon>Discoba</taxon>
        <taxon>Euglenozoa</taxon>
        <taxon>Kinetoplastea</taxon>
        <taxon>Metakinetoplastina</taxon>
        <taxon>Trypanosomatida</taxon>
        <taxon>Trypanosomatidae</taxon>
        <taxon>Trypanosoma</taxon>
        <taxon>Nannomonas</taxon>
    </lineage>
</organism>
<feature type="compositionally biased region" description="Low complexity" evidence="4">
    <location>
        <begin position="384"/>
        <end position="401"/>
    </location>
</feature>
<sequence>MCQRLGSPIYLGTQSSLCFVSFSPWWRGGTVWTCWVLTLWWQGGINSFAALDTHCPSGKVVWSVLLMDGTVNPACGSSAGINNFGTIGPTGQGGDQCGWVDPEMLSGVPCGNGAVKSIAAAPSGRNFAEEPKGVCPFPPLSRVSFMLRGDNGVIRWITASGMDQVRESRAGQEGVGDEQQNCMSEEDEELEKERAAAIDLRRRVAKTGLGFVDIAALKQQILDEEAEASANKNNKNEQKQAQGNAQHPAMSGDGTLWSMKYSPQRFRDLLSDDATNLKLLRWMKSWDEYVFREEPSEGAGASSPAAPPDDRLAILIGPPGVGKTTLAHVLAMHCGYEPLEINASVDRTASKIENAIQLAIAPGGGRRRKQRSISATSSSRAVTGDAGAAASGGNSGKNPAAPKSSLTDMLMVPRCLIIDEVDGATDNVAAFLLKQDIHRPVLCLCNEKNQAVRQLLKRCGMVLYIDPIRPQRLLSRLREITELEGIKVDDAILADLVRSSNGDVRCCLNTLQFAYQQILTSGAQHSHNQQQELLHGALVKDTKLSPRDTWLTVFERRERAKYIQCLRKEFSMNYEAVVMAGCRHSPSSVGLSDQQQQTLGDDSEEGYVAAGFRVDPGHIYVSRILQQCSDVREVLSAIQEFYLQRSYTDYSLRNTRGMADAFSFHDCLTSAAYRHNPLLPFVDSYAQSATASLCFNLCSSMSRASSTASRGFPREAREADYRASEALHISRMIRDGCRSLEVAAHLYSTASTLDFAPLLLRCLCDVSLHVPSHSLSSAVGLSQKDKQLLHATVARHALYGLTYARVPVGRQNGNAWNKEETRNDDEQEELWELTPPIHHICCTTLNSLRGAHNLSQKNRHDGASLSIMALCMKEEVKQLLVGEIQRHVIQNTASRAARGGVKIINGSARSNGKGGDVSHNTTKLQSRKREREEDEKGVFVKVKTEEGVEVPRGPGVGAEHGVGPESHAQLKPAAVSEPDLKKPTSAKGGSANPTTSSLTEPSRPRDLFGRPIVAGSLGGKLSVGKGGRGAASGGSGAGDAPARKLAVQYIYREGCTNAVKIPATFEDF</sequence>
<evidence type="ECO:0000313" key="6">
    <source>
        <dbReference type="EMBL" id="CCD11568.1"/>
    </source>
</evidence>
<feature type="domain" description="AAA+ ATPase" evidence="5">
    <location>
        <begin position="309"/>
        <end position="487"/>
    </location>
</feature>
<dbReference type="Gene3D" id="3.40.50.300">
    <property type="entry name" value="P-loop containing nucleotide triphosphate hydrolases"/>
    <property type="match status" value="1"/>
</dbReference>
<protein>
    <submittedName>
        <fullName evidence="6">WGS project CAEQ00000000 data, annotated contig 1004</fullName>
    </submittedName>
</protein>
<feature type="region of interest" description="Disordered" evidence="4">
    <location>
        <begin position="363"/>
        <end position="402"/>
    </location>
</feature>
<feature type="compositionally biased region" description="Gly residues" evidence="4">
    <location>
        <begin position="1024"/>
        <end position="1037"/>
    </location>
</feature>
<dbReference type="OMA" id="KQDIHCP"/>
<dbReference type="InterPro" id="IPR047854">
    <property type="entry name" value="RFC_lid"/>
</dbReference>
<dbReference type="GO" id="GO:0005524">
    <property type="term" value="F:ATP binding"/>
    <property type="evidence" value="ECO:0007669"/>
    <property type="project" value="UniProtKB-KW"/>
</dbReference>
<dbReference type="PANTHER" id="PTHR23389">
    <property type="entry name" value="CHROMOSOME TRANSMISSION FIDELITY FACTOR 18"/>
    <property type="match status" value="1"/>
</dbReference>
<feature type="compositionally biased region" description="Polar residues" evidence="4">
    <location>
        <begin position="372"/>
        <end position="381"/>
    </location>
</feature>
<keyword evidence="1" id="KW-0235">DNA replication</keyword>
<dbReference type="GO" id="GO:0006260">
    <property type="term" value="P:DNA replication"/>
    <property type="evidence" value="ECO:0007669"/>
    <property type="project" value="UniProtKB-KW"/>
</dbReference>
<evidence type="ECO:0000259" key="5">
    <source>
        <dbReference type="SMART" id="SM00382"/>
    </source>
</evidence>
<dbReference type="EMBL" id="CAEQ01000356">
    <property type="protein sequence ID" value="CCD11568.1"/>
    <property type="molecule type" value="Genomic_DNA"/>
</dbReference>
<dbReference type="InterPro" id="IPR027417">
    <property type="entry name" value="P-loop_NTPase"/>
</dbReference>
<reference evidence="7" key="1">
    <citation type="submission" date="2011-07" db="EMBL/GenBank/DDBJ databases">
        <title>Divergent evolution of antigenic variation in African trypanosomes.</title>
        <authorList>
            <person name="Jackson A.P."/>
            <person name="Berry A."/>
            <person name="Allison H.C."/>
            <person name="Burton P."/>
            <person name="Anderson J."/>
            <person name="Aslett M."/>
            <person name="Brown R."/>
            <person name="Corton N."/>
            <person name="Harris D."/>
            <person name="Hauser H."/>
            <person name="Gamble J."/>
            <person name="Gilderthorp R."/>
            <person name="McQuillan J."/>
            <person name="Quail M.A."/>
            <person name="Sanders M."/>
            <person name="Van Tonder A."/>
            <person name="Ginger M.L."/>
            <person name="Donelson J.E."/>
            <person name="Field M.C."/>
            <person name="Barry J.D."/>
            <person name="Berriman M."/>
            <person name="Hertz-Fowler C."/>
        </authorList>
    </citation>
    <scope>NUCLEOTIDE SEQUENCE [LARGE SCALE GENOMIC DNA]</scope>
    <source>
        <strain evidence="7">IL3000</strain>
    </source>
</reference>
<keyword evidence="3" id="KW-0067">ATP-binding</keyword>
<dbReference type="GO" id="GO:0005634">
    <property type="term" value="C:nucleus"/>
    <property type="evidence" value="ECO:0007669"/>
    <property type="project" value="TreeGrafter"/>
</dbReference>
<gene>
    <name evidence="6" type="ORF">TCIL3000_0_25410</name>
</gene>
<dbReference type="SUPFAM" id="SSF52540">
    <property type="entry name" value="P-loop containing nucleoside triphosphate hydrolases"/>
    <property type="match status" value="1"/>
</dbReference>
<evidence type="ECO:0000256" key="3">
    <source>
        <dbReference type="ARBA" id="ARBA00022840"/>
    </source>
</evidence>
<dbReference type="InterPro" id="IPR003959">
    <property type="entry name" value="ATPase_AAA_core"/>
</dbReference>
<dbReference type="GO" id="GO:0003677">
    <property type="term" value="F:DNA binding"/>
    <property type="evidence" value="ECO:0007669"/>
    <property type="project" value="TreeGrafter"/>
</dbReference>
<keyword evidence="7" id="KW-1185">Reference proteome</keyword>
<dbReference type="Proteomes" id="UP000000702">
    <property type="component" value="Unassembled WGS sequence"/>
</dbReference>
<comment type="caution">
    <text evidence="6">The sequence shown here is derived from an EMBL/GenBank/DDBJ whole genome shotgun (WGS) entry which is preliminary data.</text>
</comment>
<dbReference type="VEuPathDB" id="TriTrypDB:TcIL3000_0_25410"/>
<dbReference type="InterPro" id="IPR003593">
    <property type="entry name" value="AAA+_ATPase"/>
</dbReference>
<evidence type="ECO:0000256" key="4">
    <source>
        <dbReference type="SAM" id="MobiDB-lite"/>
    </source>
</evidence>
<evidence type="ECO:0000256" key="1">
    <source>
        <dbReference type="ARBA" id="ARBA00022705"/>
    </source>
</evidence>
<reference evidence="6 7" key="2">
    <citation type="journal article" date="2012" name="Proc. Natl. Acad. Sci. U.S.A.">
        <title>Antigenic diversity is generated by distinct evolutionary mechanisms in African trypanosome species.</title>
        <authorList>
            <person name="Jackson A.P."/>
            <person name="Berry A."/>
            <person name="Aslett M."/>
            <person name="Allison H.C."/>
            <person name="Burton P."/>
            <person name="Vavrova-Anderson J."/>
            <person name="Brown R."/>
            <person name="Browne H."/>
            <person name="Corton N."/>
            <person name="Hauser H."/>
            <person name="Gamble J."/>
            <person name="Gilderthorp R."/>
            <person name="Marcello L."/>
            <person name="McQuillan J."/>
            <person name="Otto T.D."/>
            <person name="Quail M.A."/>
            <person name="Sanders M.J."/>
            <person name="van Tonder A."/>
            <person name="Ginger M.L."/>
            <person name="Field M.C."/>
            <person name="Barry J.D."/>
            <person name="Hertz-Fowler C."/>
            <person name="Berriman M."/>
        </authorList>
    </citation>
    <scope>NUCLEOTIDE SEQUENCE [LARGE SCALE GENOMIC DNA]</scope>
    <source>
        <strain evidence="6 7">IL3000</strain>
    </source>
</reference>
<feature type="compositionally biased region" description="Basic and acidic residues" evidence="4">
    <location>
        <begin position="927"/>
        <end position="946"/>
    </location>
</feature>
<proteinExistence type="predicted"/>
<feature type="compositionally biased region" description="Low complexity" evidence="4">
    <location>
        <begin position="228"/>
        <end position="246"/>
    </location>
</feature>
<dbReference type="GO" id="GO:0016887">
    <property type="term" value="F:ATP hydrolysis activity"/>
    <property type="evidence" value="ECO:0007669"/>
    <property type="project" value="InterPro"/>
</dbReference>
<dbReference type="CDD" id="cd18140">
    <property type="entry name" value="HLD_clamp_RFC"/>
    <property type="match status" value="1"/>
</dbReference>
<dbReference type="Pfam" id="PF00004">
    <property type="entry name" value="AAA"/>
    <property type="match status" value="1"/>
</dbReference>
<evidence type="ECO:0000313" key="7">
    <source>
        <dbReference type="Proteomes" id="UP000000702"/>
    </source>
</evidence>
<feature type="region of interest" description="Disordered" evidence="4">
    <location>
        <begin position="904"/>
        <end position="1040"/>
    </location>
</feature>
<keyword evidence="2" id="KW-0547">Nucleotide-binding</keyword>
<dbReference type="SMART" id="SM00382">
    <property type="entry name" value="AAA"/>
    <property type="match status" value="1"/>
</dbReference>
<dbReference type="AlphaFoldDB" id="F9W360"/>
<evidence type="ECO:0000256" key="2">
    <source>
        <dbReference type="ARBA" id="ARBA00022741"/>
    </source>
</evidence>
<feature type="region of interest" description="Disordered" evidence="4">
    <location>
        <begin position="228"/>
        <end position="256"/>
    </location>
</feature>
<feature type="compositionally biased region" description="Polar residues" evidence="4">
    <location>
        <begin position="991"/>
        <end position="1000"/>
    </location>
</feature>
<feature type="compositionally biased region" description="Low complexity" evidence="4">
    <location>
        <begin position="1013"/>
        <end position="1023"/>
    </location>
</feature>
<name>F9W360_TRYCI</name>